<protein>
    <submittedName>
        <fullName evidence="2">Uncharacterized protein</fullName>
    </submittedName>
</protein>
<evidence type="ECO:0000256" key="1">
    <source>
        <dbReference type="SAM" id="Phobius"/>
    </source>
</evidence>
<feature type="transmembrane region" description="Helical" evidence="1">
    <location>
        <begin position="12"/>
        <end position="30"/>
    </location>
</feature>
<dbReference type="EMBL" id="MHMR01000023">
    <property type="protein sequence ID" value="OGZ30350.1"/>
    <property type="molecule type" value="Genomic_DNA"/>
</dbReference>
<name>A0A1G2EY86_9BACT</name>
<proteinExistence type="predicted"/>
<dbReference type="Proteomes" id="UP000178428">
    <property type="component" value="Unassembled WGS sequence"/>
</dbReference>
<organism evidence="2 3">
    <name type="scientific">Candidatus Niyogibacteria bacterium RIFCSPLOWO2_02_FULL_45_13</name>
    <dbReference type="NCBI Taxonomy" id="1801725"/>
    <lineage>
        <taxon>Bacteria</taxon>
        <taxon>Candidatus Niyogiibacteriota</taxon>
    </lineage>
</organism>
<sequence>MSFDWRIKKQLLYLGVLAIIPLALVIYFAFQVGPEATCFDSKKNQGEEKTDCGGPCKPCLENLSEPSVLWKRVFKLADGFYEAAFLIENTHNFAASDRFFYRIKIYNQENIAIGIREGETFINPNEKFLILDPGFSTAERVPVRAEIEFEQVKWRYAEYSPPNVVVVSRVFSPEPQPILNAKLRNNDLFSADNLQAAAILYDGTGKVVGASLTNIDKIDGESEKTVSFSWPKTALAGEPENIEILVRRYSPAEKP</sequence>
<keyword evidence="1" id="KW-1133">Transmembrane helix</keyword>
<gene>
    <name evidence="2" type="ORF">A3J00_02770</name>
</gene>
<dbReference type="AlphaFoldDB" id="A0A1G2EY86"/>
<dbReference type="STRING" id="1801725.A3J00_02770"/>
<keyword evidence="1" id="KW-0812">Transmembrane</keyword>
<keyword evidence="1" id="KW-0472">Membrane</keyword>
<comment type="caution">
    <text evidence="2">The sequence shown here is derived from an EMBL/GenBank/DDBJ whole genome shotgun (WGS) entry which is preliminary data.</text>
</comment>
<evidence type="ECO:0000313" key="2">
    <source>
        <dbReference type="EMBL" id="OGZ30350.1"/>
    </source>
</evidence>
<evidence type="ECO:0000313" key="3">
    <source>
        <dbReference type="Proteomes" id="UP000178428"/>
    </source>
</evidence>
<accession>A0A1G2EY86</accession>
<reference evidence="2 3" key="1">
    <citation type="journal article" date="2016" name="Nat. Commun.">
        <title>Thousands of microbial genomes shed light on interconnected biogeochemical processes in an aquifer system.</title>
        <authorList>
            <person name="Anantharaman K."/>
            <person name="Brown C.T."/>
            <person name="Hug L.A."/>
            <person name="Sharon I."/>
            <person name="Castelle C.J."/>
            <person name="Probst A.J."/>
            <person name="Thomas B.C."/>
            <person name="Singh A."/>
            <person name="Wilkins M.J."/>
            <person name="Karaoz U."/>
            <person name="Brodie E.L."/>
            <person name="Williams K.H."/>
            <person name="Hubbard S.S."/>
            <person name="Banfield J.F."/>
        </authorList>
    </citation>
    <scope>NUCLEOTIDE SEQUENCE [LARGE SCALE GENOMIC DNA]</scope>
</reference>